<dbReference type="GO" id="GO:0016787">
    <property type="term" value="F:hydrolase activity"/>
    <property type="evidence" value="ECO:0007669"/>
    <property type="project" value="UniProtKB-KW"/>
</dbReference>
<dbReference type="Gene3D" id="3.40.50.850">
    <property type="entry name" value="Isochorismatase-like"/>
    <property type="match status" value="1"/>
</dbReference>
<keyword evidence="3" id="KW-1185">Reference proteome</keyword>
<dbReference type="PANTHER" id="PTHR47297:SF2">
    <property type="entry name" value="OS02G0606800 PROTEIN"/>
    <property type="match status" value="1"/>
</dbReference>
<dbReference type="PANTHER" id="PTHR47297">
    <property type="match status" value="1"/>
</dbReference>
<name>A0ABU4JTP5_9CLOT</name>
<gene>
    <name evidence="2" type="ORF">P8V03_10240</name>
</gene>
<evidence type="ECO:0000259" key="1">
    <source>
        <dbReference type="Pfam" id="PF00857"/>
    </source>
</evidence>
<dbReference type="InterPro" id="IPR044717">
    <property type="entry name" value="NIC1"/>
</dbReference>
<dbReference type="CDD" id="cd00431">
    <property type="entry name" value="cysteine_hydrolases"/>
    <property type="match status" value="1"/>
</dbReference>
<proteinExistence type="predicted"/>
<evidence type="ECO:0000313" key="2">
    <source>
        <dbReference type="EMBL" id="MDW8801530.1"/>
    </source>
</evidence>
<dbReference type="InterPro" id="IPR000868">
    <property type="entry name" value="Isochorismatase-like_dom"/>
</dbReference>
<dbReference type="Pfam" id="PF00857">
    <property type="entry name" value="Isochorismatase"/>
    <property type="match status" value="1"/>
</dbReference>
<dbReference type="InterPro" id="IPR036380">
    <property type="entry name" value="Isochorismatase-like_sf"/>
</dbReference>
<keyword evidence="2" id="KW-0378">Hydrolase</keyword>
<protein>
    <submittedName>
        <fullName evidence="2">Cysteine hydrolase</fullName>
        <ecNumber evidence="2">3.-.-.-</ecNumber>
    </submittedName>
</protein>
<dbReference type="EC" id="3.-.-.-" evidence="2"/>
<dbReference type="RefSeq" id="WP_318798092.1">
    <property type="nucleotide sequence ID" value="NZ_JARUJP010000010.1"/>
</dbReference>
<organism evidence="2 3">
    <name type="scientific">Clostridium tanneri</name>
    <dbReference type="NCBI Taxonomy" id="3037988"/>
    <lineage>
        <taxon>Bacteria</taxon>
        <taxon>Bacillati</taxon>
        <taxon>Bacillota</taxon>
        <taxon>Clostridia</taxon>
        <taxon>Eubacteriales</taxon>
        <taxon>Clostridiaceae</taxon>
        <taxon>Clostridium</taxon>
    </lineage>
</organism>
<dbReference type="Proteomes" id="UP001281656">
    <property type="component" value="Unassembled WGS sequence"/>
</dbReference>
<dbReference type="EMBL" id="JARUJP010000010">
    <property type="protein sequence ID" value="MDW8801530.1"/>
    <property type="molecule type" value="Genomic_DNA"/>
</dbReference>
<sequence>MESVRNRYLFLEELKSAFEKMLDELNSKPSLHIKDLNPKNTVLIIIDMVNGFCKEGSLYSSRIKSLIENTVETMKLCRENNIPVIAFADSHTDKSPELKAYPPHCIKGSLESEIIDEIKEVGGYTLIEKNSTNGFLEDKFQQWLKENSQITNMIVIGDCTDICIEQFSNCAKAYYNIKDIESRIIVPMDTVETYDLGTHKADLLNIVASFIMAGNGVELIKTIE</sequence>
<dbReference type="SUPFAM" id="SSF52499">
    <property type="entry name" value="Isochorismatase-like hydrolases"/>
    <property type="match status" value="1"/>
</dbReference>
<comment type="caution">
    <text evidence="2">The sequence shown here is derived from an EMBL/GenBank/DDBJ whole genome shotgun (WGS) entry which is preliminary data.</text>
</comment>
<reference evidence="2 3" key="1">
    <citation type="submission" date="2023-04" db="EMBL/GenBank/DDBJ databases">
        <title>Clostridium tannerae sp. nov., isolated from the fecal material of an alpaca.</title>
        <authorList>
            <person name="Miller S."/>
            <person name="Hendry M."/>
            <person name="King J."/>
            <person name="Sankaranarayanan K."/>
            <person name="Lawson P.A."/>
        </authorList>
    </citation>
    <scope>NUCLEOTIDE SEQUENCE [LARGE SCALE GENOMIC DNA]</scope>
    <source>
        <strain evidence="2 3">A1-XYC3</strain>
    </source>
</reference>
<evidence type="ECO:0000313" key="3">
    <source>
        <dbReference type="Proteomes" id="UP001281656"/>
    </source>
</evidence>
<accession>A0ABU4JTP5</accession>
<feature type="domain" description="Isochorismatase-like" evidence="1">
    <location>
        <begin position="41"/>
        <end position="210"/>
    </location>
</feature>